<dbReference type="SUPFAM" id="SSF53335">
    <property type="entry name" value="S-adenosyl-L-methionine-dependent methyltransferases"/>
    <property type="match status" value="1"/>
</dbReference>
<keyword evidence="4" id="KW-1185">Reference proteome</keyword>
<organism evidence="3 4">
    <name type="scientific">Pseudoxanthomonas broegbernensis</name>
    <dbReference type="NCBI Taxonomy" id="83619"/>
    <lineage>
        <taxon>Bacteria</taxon>
        <taxon>Pseudomonadati</taxon>
        <taxon>Pseudomonadota</taxon>
        <taxon>Gammaproteobacteria</taxon>
        <taxon>Lysobacterales</taxon>
        <taxon>Lysobacteraceae</taxon>
        <taxon>Pseudoxanthomonas</taxon>
    </lineage>
</organism>
<evidence type="ECO:0000256" key="1">
    <source>
        <dbReference type="SAM" id="MobiDB-lite"/>
    </source>
</evidence>
<evidence type="ECO:0000313" key="3">
    <source>
        <dbReference type="EMBL" id="KAF1685602.1"/>
    </source>
</evidence>
<dbReference type="InterPro" id="IPR041698">
    <property type="entry name" value="Methyltransf_25"/>
</dbReference>
<comment type="caution">
    <text evidence="3">The sequence shown here is derived from an EMBL/GenBank/DDBJ whole genome shotgun (WGS) entry which is preliminary data.</text>
</comment>
<dbReference type="Gene3D" id="3.40.50.150">
    <property type="entry name" value="Vaccinia Virus protein VP39"/>
    <property type="match status" value="1"/>
</dbReference>
<evidence type="ECO:0000313" key="4">
    <source>
        <dbReference type="Proteomes" id="UP000462066"/>
    </source>
</evidence>
<dbReference type="RefSeq" id="WP_162311659.1">
    <property type="nucleotide sequence ID" value="NZ_JACHGU010000006.1"/>
</dbReference>
<accession>A0A7V8GLC8</accession>
<feature type="region of interest" description="Disordered" evidence="1">
    <location>
        <begin position="1"/>
        <end position="21"/>
    </location>
</feature>
<gene>
    <name evidence="3" type="ORF">B1992_11600</name>
</gene>
<dbReference type="AlphaFoldDB" id="A0A7V8GLC8"/>
<proteinExistence type="predicted"/>
<evidence type="ECO:0000259" key="2">
    <source>
        <dbReference type="Pfam" id="PF13649"/>
    </source>
</evidence>
<sequence length="326" mass="37954">MEIQRSTFKHRHGNHPNGSTRMEDKHFLAKETENLIKQWESYDQELLADYLVQSLQDPRINPQSILARLHIADGIADGKLHDMAMEELAWAFDANRMLREYEKEHGVSVHNLSAIKSDLPENKLYQTLYKQLFDEQQKEWQARWVRELAPYAASARKPTVIEAACGAANDYRFLDAYGFGRAIRYKGFDLNAANVATAQKRHPEATFVRGNILDMDEADKSWDIMVIHDLFEHLHIDACRVAMKEAMRVTRDKIVISYFSMDEIEDHRIKPIKHYHWNTLSRVKMAQEWRDLGAQVESTHINSLASKYGFSEFHNERAYTFVVTPS</sequence>
<name>A0A7V8GLC8_9GAMM</name>
<feature type="domain" description="Methyltransferase" evidence="2">
    <location>
        <begin position="160"/>
        <end position="252"/>
    </location>
</feature>
<dbReference type="Proteomes" id="UP000462066">
    <property type="component" value="Unassembled WGS sequence"/>
</dbReference>
<protein>
    <recommendedName>
        <fullName evidence="2">Methyltransferase domain-containing protein</fullName>
    </recommendedName>
</protein>
<dbReference type="InterPro" id="IPR029063">
    <property type="entry name" value="SAM-dependent_MTases_sf"/>
</dbReference>
<dbReference type="EMBL" id="MWIP01000012">
    <property type="protein sequence ID" value="KAF1685602.1"/>
    <property type="molecule type" value="Genomic_DNA"/>
</dbReference>
<reference evidence="3 4" key="1">
    <citation type="submission" date="2017-10" db="EMBL/GenBank/DDBJ databases">
        <title>Whole genome sequencing of Pseudoxanthomonas broegbernensis DSM 12573(T).</title>
        <authorList>
            <person name="Kumar S."/>
            <person name="Bansal K."/>
            <person name="Kaur A."/>
            <person name="Patil P."/>
            <person name="Sharma S."/>
            <person name="Patil P.B."/>
        </authorList>
    </citation>
    <scope>NUCLEOTIDE SEQUENCE [LARGE SCALE GENOMIC DNA]</scope>
    <source>
        <strain evidence="3 4">DSM 12573</strain>
    </source>
</reference>
<dbReference type="Pfam" id="PF13649">
    <property type="entry name" value="Methyltransf_25"/>
    <property type="match status" value="1"/>
</dbReference>